<evidence type="ECO:0000256" key="9">
    <source>
        <dbReference type="ARBA" id="ARBA00023002"/>
    </source>
</evidence>
<feature type="compositionally biased region" description="Low complexity" evidence="14">
    <location>
        <begin position="826"/>
        <end position="836"/>
    </location>
</feature>
<dbReference type="GO" id="GO:0015677">
    <property type="term" value="P:copper ion import"/>
    <property type="evidence" value="ECO:0007669"/>
    <property type="project" value="TreeGrafter"/>
</dbReference>
<dbReference type="InterPro" id="IPR039261">
    <property type="entry name" value="FNR_nucleotide-bd"/>
</dbReference>
<keyword evidence="5" id="KW-1003">Cell membrane</keyword>
<feature type="region of interest" description="Disordered" evidence="14">
    <location>
        <begin position="818"/>
        <end position="861"/>
    </location>
</feature>
<feature type="compositionally biased region" description="Pro residues" evidence="14">
    <location>
        <begin position="634"/>
        <end position="645"/>
    </location>
</feature>
<evidence type="ECO:0000256" key="5">
    <source>
        <dbReference type="ARBA" id="ARBA00022475"/>
    </source>
</evidence>
<feature type="transmembrane region" description="Helical" evidence="15">
    <location>
        <begin position="239"/>
        <end position="256"/>
    </location>
</feature>
<dbReference type="Gene3D" id="3.40.50.80">
    <property type="entry name" value="Nucleotide-binding domain of ferredoxin-NADP reductase (FNR) module"/>
    <property type="match status" value="2"/>
</dbReference>
<evidence type="ECO:0000256" key="3">
    <source>
        <dbReference type="ARBA" id="ARBA00012668"/>
    </source>
</evidence>
<evidence type="ECO:0000313" key="17">
    <source>
        <dbReference type="EMBL" id="KAF9516391.1"/>
    </source>
</evidence>
<dbReference type="InterPro" id="IPR051410">
    <property type="entry name" value="Ferric/Cupric_Reductase"/>
</dbReference>
<keyword evidence="10" id="KW-0406">Ion transport</keyword>
<evidence type="ECO:0000256" key="15">
    <source>
        <dbReference type="SAM" id="Phobius"/>
    </source>
</evidence>
<dbReference type="PANTHER" id="PTHR32361:SF9">
    <property type="entry name" value="FERRIC REDUCTASE TRANSMEMBRANE COMPONENT 3-RELATED"/>
    <property type="match status" value="1"/>
</dbReference>
<dbReference type="InterPro" id="IPR017927">
    <property type="entry name" value="FAD-bd_FR_type"/>
</dbReference>
<sequence>MLAVIRLNGDPNPTTPNFVEDYQWVHNYLSVHQLSVSSYRYAYIFWALVALAASAGGLARILGGEKTTLGAIWTQWSIRRPTWRRKYERLATGPPKASSEQQLRKSLPRLQYNKPTNSQMLFLVVLIIVTAALCTLGPDYIPSGGTSPSPVRDVTPRNIDPFVLEKRSNQTVTAQSPSYIVSKAWWTAGGRTGLMAFALIPLCVLIALKAPPFALFALRFPLQLHSDKLAWAHRWLGRIIYICTVAHVATWSVQLARDHRAEAGPAWKFMFIYPKFIYAIAAFVSMNLLVVLSSSRFRDKGFEYFYFLHLLLVSSTLVFSALHYPPLGWFLERLWRFLRVLWINGRVLPPSKRSVYSKSVTTGAPSQAASSSVSSTWMAFEDRSSYEMDVRIHSPSPSLSTLGGFGKYYDARSTVQPPPPGYARAELLPGRTIRLTISTPRRMTWAPGQYALLNIPCISRLTSHPFTIASVSEDVKGSSTPGDDESKLDSPHELVFFIRAKQGRSAPLPSLHAPMFRAHVDGPYGSAVRARWLTYPTILIITGGTGVSFGLPILEYLCLCLSDRSREYFPGRGPSFAHSDTRTTRVRFVWLIREYSHLTWCATALRRCMAMVRPGVVQVDIFVTNFAPNVPPWQIPSPHSSPPTPHFAAHARDRSRSLSPDSLDSDSENSVVDLAYASRGKPQTQRRGRRRPRLRSDDVEDTDMNEEVDPSAKGRADDGAVQHTVYSDSEEEETHDIAELTNFEGEEDARAPGEIQFSMTLKRKGRHIRMKSYHRDRDRARRSPVQSPGRSTHRTAKEDRDSQGSITASVVFGSSFPYSPSPVPSSSPRSDLQSLPLPHPPPPSASPKDWPGLHHPLHPRPHITNIIHTPATNIRHRDCRQPTLSADDPFDIANRTTIPLHGTNRSFDTRSFIDERTRLRVISPTPSLVDIGDPELDDLAYVASLARSGRPKLDRILAEEVNRASGALAVACCGPTSLSNVVRKVVSTQINPSHVYNGDERGAIAFISEDFSL</sequence>
<keyword evidence="6 15" id="KW-0812">Transmembrane</keyword>
<keyword evidence="18" id="KW-1185">Reference proteome</keyword>
<evidence type="ECO:0000256" key="10">
    <source>
        <dbReference type="ARBA" id="ARBA00023065"/>
    </source>
</evidence>
<evidence type="ECO:0000256" key="14">
    <source>
        <dbReference type="SAM" id="MobiDB-lite"/>
    </source>
</evidence>
<feature type="compositionally biased region" description="Basic and acidic residues" evidence="14">
    <location>
        <begin position="710"/>
        <end position="720"/>
    </location>
</feature>
<accession>A0A9P6B4X7</accession>
<evidence type="ECO:0000256" key="2">
    <source>
        <dbReference type="ARBA" id="ARBA00006278"/>
    </source>
</evidence>
<dbReference type="Pfam" id="PF08022">
    <property type="entry name" value="FAD_binding_8"/>
    <property type="match status" value="1"/>
</dbReference>
<feature type="region of interest" description="Disordered" evidence="14">
    <location>
        <begin position="634"/>
        <end position="720"/>
    </location>
</feature>
<feature type="transmembrane region" description="Helical" evidence="15">
    <location>
        <begin position="120"/>
        <end position="141"/>
    </location>
</feature>
<feature type="transmembrane region" description="Helical" evidence="15">
    <location>
        <begin position="304"/>
        <end position="324"/>
    </location>
</feature>
<dbReference type="PANTHER" id="PTHR32361">
    <property type="entry name" value="FERRIC/CUPRIC REDUCTASE TRANSMEMBRANE COMPONENT"/>
    <property type="match status" value="1"/>
</dbReference>
<evidence type="ECO:0000256" key="7">
    <source>
        <dbReference type="ARBA" id="ARBA00022982"/>
    </source>
</evidence>
<evidence type="ECO:0000256" key="1">
    <source>
        <dbReference type="ARBA" id="ARBA00004651"/>
    </source>
</evidence>
<dbReference type="Pfam" id="PF01794">
    <property type="entry name" value="Ferric_reduct"/>
    <property type="match status" value="1"/>
</dbReference>
<dbReference type="GO" id="GO:0005886">
    <property type="term" value="C:plasma membrane"/>
    <property type="evidence" value="ECO:0007669"/>
    <property type="project" value="UniProtKB-SubCell"/>
</dbReference>
<feature type="compositionally biased region" description="Basic residues" evidence="14">
    <location>
        <begin position="684"/>
        <end position="693"/>
    </location>
</feature>
<dbReference type="SUPFAM" id="SSF63380">
    <property type="entry name" value="Riboflavin synthase domain-like"/>
    <property type="match status" value="1"/>
</dbReference>
<evidence type="ECO:0000256" key="11">
    <source>
        <dbReference type="ARBA" id="ARBA00023136"/>
    </source>
</evidence>
<evidence type="ECO:0000256" key="12">
    <source>
        <dbReference type="ARBA" id="ARBA00023180"/>
    </source>
</evidence>
<dbReference type="GO" id="GO:0006826">
    <property type="term" value="P:iron ion transport"/>
    <property type="evidence" value="ECO:0007669"/>
    <property type="project" value="UniProtKB-ARBA"/>
</dbReference>
<proteinExistence type="inferred from homology"/>
<dbReference type="PROSITE" id="PS51384">
    <property type="entry name" value="FAD_FR"/>
    <property type="match status" value="1"/>
</dbReference>
<dbReference type="EMBL" id="MU128940">
    <property type="protein sequence ID" value="KAF9516391.1"/>
    <property type="molecule type" value="Genomic_DNA"/>
</dbReference>
<keyword evidence="11 15" id="KW-0472">Membrane</keyword>
<protein>
    <recommendedName>
        <fullName evidence="3">ferric-chelate reductase (NADPH)</fullName>
        <ecNumber evidence="3">1.16.1.9</ecNumber>
    </recommendedName>
</protein>
<organism evidence="17 18">
    <name type="scientific">Hydnum rufescens UP504</name>
    <dbReference type="NCBI Taxonomy" id="1448309"/>
    <lineage>
        <taxon>Eukaryota</taxon>
        <taxon>Fungi</taxon>
        <taxon>Dikarya</taxon>
        <taxon>Basidiomycota</taxon>
        <taxon>Agaricomycotina</taxon>
        <taxon>Agaricomycetes</taxon>
        <taxon>Cantharellales</taxon>
        <taxon>Hydnaceae</taxon>
        <taxon>Hydnum</taxon>
    </lineage>
</organism>
<keyword evidence="9" id="KW-0560">Oxidoreductase</keyword>
<keyword evidence="8 15" id="KW-1133">Transmembrane helix</keyword>
<keyword evidence="12" id="KW-0325">Glycoprotein</keyword>
<dbReference type="InterPro" id="IPR017938">
    <property type="entry name" value="Riboflavin_synthase-like_b-brl"/>
</dbReference>
<evidence type="ECO:0000313" key="18">
    <source>
        <dbReference type="Proteomes" id="UP000886523"/>
    </source>
</evidence>
<evidence type="ECO:0000256" key="13">
    <source>
        <dbReference type="ARBA" id="ARBA00048483"/>
    </source>
</evidence>
<feature type="transmembrane region" description="Helical" evidence="15">
    <location>
        <begin position="276"/>
        <end position="292"/>
    </location>
</feature>
<dbReference type="GO" id="GO:0006879">
    <property type="term" value="P:intracellular iron ion homeostasis"/>
    <property type="evidence" value="ECO:0007669"/>
    <property type="project" value="TreeGrafter"/>
</dbReference>
<feature type="compositionally biased region" description="Basic residues" evidence="14">
    <location>
        <begin position="761"/>
        <end position="772"/>
    </location>
</feature>
<evidence type="ECO:0000259" key="16">
    <source>
        <dbReference type="PROSITE" id="PS51384"/>
    </source>
</evidence>
<name>A0A9P6B4X7_9AGAM</name>
<keyword evidence="7" id="KW-0249">Electron transport</keyword>
<keyword evidence="4" id="KW-0813">Transport</keyword>
<reference evidence="17" key="1">
    <citation type="journal article" date="2020" name="Nat. Commun.">
        <title>Large-scale genome sequencing of mycorrhizal fungi provides insights into the early evolution of symbiotic traits.</title>
        <authorList>
            <person name="Miyauchi S."/>
            <person name="Kiss E."/>
            <person name="Kuo A."/>
            <person name="Drula E."/>
            <person name="Kohler A."/>
            <person name="Sanchez-Garcia M."/>
            <person name="Morin E."/>
            <person name="Andreopoulos B."/>
            <person name="Barry K.W."/>
            <person name="Bonito G."/>
            <person name="Buee M."/>
            <person name="Carver A."/>
            <person name="Chen C."/>
            <person name="Cichocki N."/>
            <person name="Clum A."/>
            <person name="Culley D."/>
            <person name="Crous P.W."/>
            <person name="Fauchery L."/>
            <person name="Girlanda M."/>
            <person name="Hayes R.D."/>
            <person name="Keri Z."/>
            <person name="LaButti K."/>
            <person name="Lipzen A."/>
            <person name="Lombard V."/>
            <person name="Magnuson J."/>
            <person name="Maillard F."/>
            <person name="Murat C."/>
            <person name="Nolan M."/>
            <person name="Ohm R.A."/>
            <person name="Pangilinan J."/>
            <person name="Pereira M.F."/>
            <person name="Perotto S."/>
            <person name="Peter M."/>
            <person name="Pfister S."/>
            <person name="Riley R."/>
            <person name="Sitrit Y."/>
            <person name="Stielow J.B."/>
            <person name="Szollosi G."/>
            <person name="Zifcakova L."/>
            <person name="Stursova M."/>
            <person name="Spatafora J.W."/>
            <person name="Tedersoo L."/>
            <person name="Vaario L.M."/>
            <person name="Yamada A."/>
            <person name="Yan M."/>
            <person name="Wang P."/>
            <person name="Xu J."/>
            <person name="Bruns T."/>
            <person name="Baldrian P."/>
            <person name="Vilgalys R."/>
            <person name="Dunand C."/>
            <person name="Henrissat B."/>
            <person name="Grigoriev I.V."/>
            <person name="Hibbett D."/>
            <person name="Nagy L.G."/>
            <person name="Martin F.M."/>
        </authorList>
    </citation>
    <scope>NUCLEOTIDE SEQUENCE</scope>
    <source>
        <strain evidence="17">UP504</strain>
    </source>
</reference>
<comment type="caution">
    <text evidence="17">The sequence shown here is derived from an EMBL/GenBank/DDBJ whole genome shotgun (WGS) entry which is preliminary data.</text>
</comment>
<feature type="region of interest" description="Disordered" evidence="14">
    <location>
        <begin position="759"/>
        <end position="805"/>
    </location>
</feature>
<comment type="similarity">
    <text evidence="2">Belongs to the ferric reductase (FRE) family.</text>
</comment>
<dbReference type="Pfam" id="PF08030">
    <property type="entry name" value="NAD_binding_6"/>
    <property type="match status" value="1"/>
</dbReference>
<evidence type="ECO:0000256" key="8">
    <source>
        <dbReference type="ARBA" id="ARBA00022989"/>
    </source>
</evidence>
<dbReference type="InterPro" id="IPR013130">
    <property type="entry name" value="Fe3_Rdtase_TM_dom"/>
</dbReference>
<dbReference type="OrthoDB" id="10006946at2759"/>
<dbReference type="InterPro" id="IPR013121">
    <property type="entry name" value="Fe_red_NAD-bd_6"/>
</dbReference>
<gene>
    <name evidence="17" type="ORF">BS47DRAFT_1341050</name>
</gene>
<dbReference type="EC" id="1.16.1.9" evidence="3"/>
<feature type="transmembrane region" description="Helical" evidence="15">
    <location>
        <begin position="194"/>
        <end position="218"/>
    </location>
</feature>
<dbReference type="InterPro" id="IPR013112">
    <property type="entry name" value="FAD-bd_8"/>
</dbReference>
<dbReference type="SFLD" id="SFLDS00052">
    <property type="entry name" value="Ferric_Reductase_Domain"/>
    <property type="match status" value="1"/>
</dbReference>
<feature type="domain" description="FAD-binding FR-type" evidence="16">
    <location>
        <begin position="415"/>
        <end position="530"/>
    </location>
</feature>
<evidence type="ECO:0000256" key="6">
    <source>
        <dbReference type="ARBA" id="ARBA00022692"/>
    </source>
</evidence>
<feature type="compositionally biased region" description="Acidic residues" evidence="14">
    <location>
        <begin position="698"/>
        <end position="709"/>
    </location>
</feature>
<evidence type="ECO:0000256" key="4">
    <source>
        <dbReference type="ARBA" id="ARBA00022448"/>
    </source>
</evidence>
<dbReference type="GO" id="GO:0052851">
    <property type="term" value="F:ferric-chelate reductase (NADPH) activity"/>
    <property type="evidence" value="ECO:0007669"/>
    <property type="project" value="UniProtKB-EC"/>
</dbReference>
<comment type="subcellular location">
    <subcellularLocation>
        <location evidence="1">Cell membrane</location>
        <topology evidence="1">Multi-pass membrane protein</topology>
    </subcellularLocation>
</comment>
<dbReference type="AlphaFoldDB" id="A0A9P6B4X7"/>
<feature type="transmembrane region" description="Helical" evidence="15">
    <location>
        <begin position="41"/>
        <end position="62"/>
    </location>
</feature>
<comment type="catalytic activity">
    <reaction evidence="13">
        <text>2 a Fe(II)-siderophore + NADP(+) + H(+) = 2 a Fe(III)-siderophore + NADPH</text>
        <dbReference type="Rhea" id="RHEA:28795"/>
        <dbReference type="Rhea" id="RHEA-COMP:11342"/>
        <dbReference type="Rhea" id="RHEA-COMP:11344"/>
        <dbReference type="ChEBI" id="CHEBI:15378"/>
        <dbReference type="ChEBI" id="CHEBI:29033"/>
        <dbReference type="ChEBI" id="CHEBI:29034"/>
        <dbReference type="ChEBI" id="CHEBI:57783"/>
        <dbReference type="ChEBI" id="CHEBI:58349"/>
        <dbReference type="EC" id="1.16.1.9"/>
    </reaction>
</comment>
<dbReference type="CDD" id="cd06186">
    <property type="entry name" value="NOX_Duox_like_FAD_NADP"/>
    <property type="match status" value="1"/>
</dbReference>
<dbReference type="Proteomes" id="UP000886523">
    <property type="component" value="Unassembled WGS sequence"/>
</dbReference>